<evidence type="ECO:0000259" key="1">
    <source>
        <dbReference type="SMART" id="SM00829"/>
    </source>
</evidence>
<dbReference type="CDD" id="cd08267">
    <property type="entry name" value="MDR1"/>
    <property type="match status" value="1"/>
</dbReference>
<dbReference type="InterPro" id="IPR013154">
    <property type="entry name" value="ADH-like_N"/>
</dbReference>
<dbReference type="InterPro" id="IPR011032">
    <property type="entry name" value="GroES-like_sf"/>
</dbReference>
<dbReference type="SMART" id="SM00829">
    <property type="entry name" value="PKS_ER"/>
    <property type="match status" value="1"/>
</dbReference>
<dbReference type="PANTHER" id="PTHR11695:SF648">
    <property type="entry name" value="ZINC-BINDING OXIDOREDUCTASE"/>
    <property type="match status" value="1"/>
</dbReference>
<evidence type="ECO:0000313" key="2">
    <source>
        <dbReference type="EMBL" id="MER7376332.1"/>
    </source>
</evidence>
<dbReference type="Gene3D" id="3.90.180.10">
    <property type="entry name" value="Medium-chain alcohol dehydrogenases, catalytic domain"/>
    <property type="match status" value="1"/>
</dbReference>
<dbReference type="SUPFAM" id="SSF50129">
    <property type="entry name" value="GroES-like"/>
    <property type="match status" value="1"/>
</dbReference>
<comment type="caution">
    <text evidence="2">The sequence shown here is derived from an EMBL/GenBank/DDBJ whole genome shotgun (WGS) entry which is preliminary data.</text>
</comment>
<dbReference type="Pfam" id="PF08240">
    <property type="entry name" value="ADH_N"/>
    <property type="match status" value="1"/>
</dbReference>
<reference evidence="2 3" key="1">
    <citation type="submission" date="2024-06" db="EMBL/GenBank/DDBJ databases">
        <title>The Natural Products Discovery Center: Release of the First 8490 Sequenced Strains for Exploring Actinobacteria Biosynthetic Diversity.</title>
        <authorList>
            <person name="Kalkreuter E."/>
            <person name="Kautsar S.A."/>
            <person name="Yang D."/>
            <person name="Bader C.D."/>
            <person name="Teijaro C.N."/>
            <person name="Fluegel L."/>
            <person name="Davis C.M."/>
            <person name="Simpson J.R."/>
            <person name="Lauterbach L."/>
            <person name="Steele A.D."/>
            <person name="Gui C."/>
            <person name="Meng S."/>
            <person name="Li G."/>
            <person name="Viehrig K."/>
            <person name="Ye F."/>
            <person name="Su P."/>
            <person name="Kiefer A.F."/>
            <person name="Nichols A."/>
            <person name="Cepeda A.J."/>
            <person name="Yan W."/>
            <person name="Fan B."/>
            <person name="Jiang Y."/>
            <person name="Adhikari A."/>
            <person name="Zheng C.-J."/>
            <person name="Schuster L."/>
            <person name="Cowan T.M."/>
            <person name="Smanski M.J."/>
            <person name="Chevrette M.G."/>
            <person name="De Carvalho L.P.S."/>
            <person name="Shen B."/>
        </authorList>
    </citation>
    <scope>NUCLEOTIDE SEQUENCE [LARGE SCALE GENOMIC DNA]</scope>
    <source>
        <strain evidence="2 3">NPDC000155</strain>
    </source>
</reference>
<organism evidence="2 3">
    <name type="scientific">Streptomyces lanatus</name>
    <dbReference type="NCBI Taxonomy" id="66900"/>
    <lineage>
        <taxon>Bacteria</taxon>
        <taxon>Bacillati</taxon>
        <taxon>Actinomycetota</taxon>
        <taxon>Actinomycetes</taxon>
        <taxon>Kitasatosporales</taxon>
        <taxon>Streptomycetaceae</taxon>
        <taxon>Streptomyces</taxon>
    </lineage>
</organism>
<dbReference type="InterPro" id="IPR020843">
    <property type="entry name" value="ER"/>
</dbReference>
<keyword evidence="3" id="KW-1185">Reference proteome</keyword>
<accession>A0ABV1XXJ3</accession>
<gene>
    <name evidence="2" type="ORF">ABT384_27240</name>
</gene>
<dbReference type="InterPro" id="IPR050700">
    <property type="entry name" value="YIM1/Zinc_Alcohol_DH_Fams"/>
</dbReference>
<protein>
    <submittedName>
        <fullName evidence="2">NAD(P)-dependent alcohol dehydrogenase</fullName>
    </submittedName>
</protein>
<feature type="domain" description="Enoyl reductase (ER)" evidence="1">
    <location>
        <begin position="10"/>
        <end position="317"/>
    </location>
</feature>
<sequence length="325" mass="35213">MKAAVHDRYGPPEVVRIAEVDRPSVGELDVLVRVHATTVNRTDCAYRAARPFFMRALTGLTRPRRAVLGTEYAGVVEAVGGRVTSFAVGDRVFGYNEGAFGTHAEYLTVPQGGAVAPMPDGTTFEEAAPGTEGAHYALAFLRTAGVRAGQDVLVYGATGAIGSAAVQLLKHQGVTVTAVCDTDRLELVKGLGADRGVDYTARDFTRDEQRYDAVIDAVGKSTFGRCRRLLKPGGVYLSSELGPYGQNVLLPLVTPLFRGRRVKFPFPRENQEMVRHIGDLMGAGAFRPVIDRRYPLERIVDAYRYVETGRKTGSVVITVVPPDDV</sequence>
<dbReference type="Pfam" id="PF13602">
    <property type="entry name" value="ADH_zinc_N_2"/>
    <property type="match status" value="1"/>
</dbReference>
<name>A0ABV1XXJ3_9ACTN</name>
<dbReference type="EMBL" id="JBEPFB010000013">
    <property type="protein sequence ID" value="MER7376332.1"/>
    <property type="molecule type" value="Genomic_DNA"/>
</dbReference>
<dbReference type="InterPro" id="IPR036291">
    <property type="entry name" value="NAD(P)-bd_dom_sf"/>
</dbReference>
<proteinExistence type="predicted"/>
<dbReference type="Proteomes" id="UP001486207">
    <property type="component" value="Unassembled WGS sequence"/>
</dbReference>
<dbReference type="RefSeq" id="WP_190073324.1">
    <property type="nucleotide sequence ID" value="NZ_BNBM01000013.1"/>
</dbReference>
<dbReference type="PANTHER" id="PTHR11695">
    <property type="entry name" value="ALCOHOL DEHYDROGENASE RELATED"/>
    <property type="match status" value="1"/>
</dbReference>
<dbReference type="SUPFAM" id="SSF51735">
    <property type="entry name" value="NAD(P)-binding Rossmann-fold domains"/>
    <property type="match status" value="1"/>
</dbReference>
<dbReference type="Gene3D" id="3.40.50.720">
    <property type="entry name" value="NAD(P)-binding Rossmann-like Domain"/>
    <property type="match status" value="1"/>
</dbReference>
<evidence type="ECO:0000313" key="3">
    <source>
        <dbReference type="Proteomes" id="UP001486207"/>
    </source>
</evidence>